<dbReference type="AlphaFoldDB" id="A0A8G1RAZ6"/>
<dbReference type="EMBL" id="KZ825056">
    <property type="protein sequence ID" value="RAH61125.1"/>
    <property type="molecule type" value="Genomic_DNA"/>
</dbReference>
<name>A0A8G1RAZ6_9EURO</name>
<keyword evidence="3" id="KW-1185">Reference proteome</keyword>
<dbReference type="RefSeq" id="XP_025519047.1">
    <property type="nucleotide sequence ID" value="XM_025654412.1"/>
</dbReference>
<evidence type="ECO:0000256" key="1">
    <source>
        <dbReference type="SAM" id="MobiDB-lite"/>
    </source>
</evidence>
<dbReference type="GeneID" id="37157814"/>
<feature type="region of interest" description="Disordered" evidence="1">
    <location>
        <begin position="78"/>
        <end position="98"/>
    </location>
</feature>
<dbReference type="Proteomes" id="UP000249526">
    <property type="component" value="Unassembled WGS sequence"/>
</dbReference>
<accession>A0A8G1RAZ6</accession>
<evidence type="ECO:0000313" key="2">
    <source>
        <dbReference type="EMBL" id="RAH61125.1"/>
    </source>
</evidence>
<organism evidence="2 3">
    <name type="scientific">Aspergillus piperis CBS 112811</name>
    <dbReference type="NCBI Taxonomy" id="1448313"/>
    <lineage>
        <taxon>Eukaryota</taxon>
        <taxon>Fungi</taxon>
        <taxon>Dikarya</taxon>
        <taxon>Ascomycota</taxon>
        <taxon>Pezizomycotina</taxon>
        <taxon>Eurotiomycetes</taxon>
        <taxon>Eurotiomycetidae</taxon>
        <taxon>Eurotiales</taxon>
        <taxon>Aspergillaceae</taxon>
        <taxon>Aspergillus</taxon>
        <taxon>Aspergillus subgen. Circumdati</taxon>
    </lineage>
</organism>
<proteinExistence type="predicted"/>
<evidence type="ECO:0000313" key="3">
    <source>
        <dbReference type="Proteomes" id="UP000249526"/>
    </source>
</evidence>
<gene>
    <name evidence="2" type="ORF">BO85DRAFT_188508</name>
</gene>
<protein>
    <submittedName>
        <fullName evidence="2">Uncharacterized protein</fullName>
    </submittedName>
</protein>
<reference evidence="2 3" key="1">
    <citation type="submission" date="2018-02" db="EMBL/GenBank/DDBJ databases">
        <title>The genomes of Aspergillus section Nigri reveals drivers in fungal speciation.</title>
        <authorList>
            <consortium name="DOE Joint Genome Institute"/>
            <person name="Vesth T.C."/>
            <person name="Nybo J."/>
            <person name="Theobald S."/>
            <person name="Brandl J."/>
            <person name="Frisvad J.C."/>
            <person name="Nielsen K.F."/>
            <person name="Lyhne E.K."/>
            <person name="Kogle M.E."/>
            <person name="Kuo A."/>
            <person name="Riley R."/>
            <person name="Clum A."/>
            <person name="Nolan M."/>
            <person name="Lipzen A."/>
            <person name="Salamov A."/>
            <person name="Henrissat B."/>
            <person name="Wiebenga A."/>
            <person name="De vries R.P."/>
            <person name="Grigoriev I.V."/>
            <person name="Mortensen U.H."/>
            <person name="Andersen M.R."/>
            <person name="Baker S.E."/>
        </authorList>
    </citation>
    <scope>NUCLEOTIDE SEQUENCE [LARGE SCALE GENOMIC DNA]</scope>
    <source>
        <strain evidence="2 3">CBS 112811</strain>
    </source>
</reference>
<sequence length="192" mass="21917">MLHRRLSGSDTIMGKYRKLGTTYVRPETFPAGLNRGRRILFTNNRATLSGKPRFCRVLLYDLALGRVSIPYATVPPEKPSMETHPSFPPTYTTPAERTSPKIKEMMYRSFLLESILPYETRLTIRPSSTLEPHIPSTAYRSPTSVLRYFYLSRVTSAKSSTLFTLRGSSLRFTQEENKPGGTLSHRQLLPTW</sequence>